<name>A0AAV5J8Y6_9ROSI</name>
<evidence type="ECO:0000313" key="2">
    <source>
        <dbReference type="EMBL" id="GKV11079.1"/>
    </source>
</evidence>
<evidence type="ECO:0000313" key="3">
    <source>
        <dbReference type="Proteomes" id="UP001054252"/>
    </source>
</evidence>
<gene>
    <name evidence="2" type="ORF">SLEP1_g22364</name>
</gene>
<evidence type="ECO:0000256" key="1">
    <source>
        <dbReference type="SAM" id="MobiDB-lite"/>
    </source>
</evidence>
<reference evidence="2 3" key="1">
    <citation type="journal article" date="2021" name="Commun. Biol.">
        <title>The genome of Shorea leprosula (Dipterocarpaceae) highlights the ecological relevance of drought in aseasonal tropical rainforests.</title>
        <authorList>
            <person name="Ng K.K.S."/>
            <person name="Kobayashi M.J."/>
            <person name="Fawcett J.A."/>
            <person name="Hatakeyama M."/>
            <person name="Paape T."/>
            <person name="Ng C.H."/>
            <person name="Ang C.C."/>
            <person name="Tnah L.H."/>
            <person name="Lee C.T."/>
            <person name="Nishiyama T."/>
            <person name="Sese J."/>
            <person name="O'Brien M.J."/>
            <person name="Copetti D."/>
            <person name="Mohd Noor M.I."/>
            <person name="Ong R.C."/>
            <person name="Putra M."/>
            <person name="Sireger I.Z."/>
            <person name="Indrioko S."/>
            <person name="Kosugi Y."/>
            <person name="Izuno A."/>
            <person name="Isagi Y."/>
            <person name="Lee S.L."/>
            <person name="Shimizu K.K."/>
        </authorList>
    </citation>
    <scope>NUCLEOTIDE SEQUENCE [LARGE SCALE GENOMIC DNA]</scope>
    <source>
        <strain evidence="2">214</strain>
    </source>
</reference>
<feature type="region of interest" description="Disordered" evidence="1">
    <location>
        <begin position="1"/>
        <end position="36"/>
    </location>
</feature>
<feature type="compositionally biased region" description="Low complexity" evidence="1">
    <location>
        <begin position="1"/>
        <end position="14"/>
    </location>
</feature>
<dbReference type="Proteomes" id="UP001054252">
    <property type="component" value="Unassembled WGS sequence"/>
</dbReference>
<dbReference type="AlphaFoldDB" id="A0AAV5J8Y6"/>
<proteinExistence type="predicted"/>
<dbReference type="EMBL" id="BPVZ01000033">
    <property type="protein sequence ID" value="GKV11079.1"/>
    <property type="molecule type" value="Genomic_DNA"/>
</dbReference>
<comment type="caution">
    <text evidence="2">The sequence shown here is derived from an EMBL/GenBank/DDBJ whole genome shotgun (WGS) entry which is preliminary data.</text>
</comment>
<keyword evidence="3" id="KW-1185">Reference proteome</keyword>
<sequence length="118" mass="12993">MGSASNPNLGSASNPAPPPSRSSLERDGEIDFDAADPKSIAKRLEELGFSHESAEQACPALTQYVHPLQVAIRQPDSRKRQPLPFLDVPFRILHEELHQLAAIWFNQTCPDPDSDPNP</sequence>
<protein>
    <submittedName>
        <fullName evidence="2">Uncharacterized protein</fullName>
    </submittedName>
</protein>
<accession>A0AAV5J8Y6</accession>
<organism evidence="2 3">
    <name type="scientific">Rubroshorea leprosula</name>
    <dbReference type="NCBI Taxonomy" id="152421"/>
    <lineage>
        <taxon>Eukaryota</taxon>
        <taxon>Viridiplantae</taxon>
        <taxon>Streptophyta</taxon>
        <taxon>Embryophyta</taxon>
        <taxon>Tracheophyta</taxon>
        <taxon>Spermatophyta</taxon>
        <taxon>Magnoliopsida</taxon>
        <taxon>eudicotyledons</taxon>
        <taxon>Gunneridae</taxon>
        <taxon>Pentapetalae</taxon>
        <taxon>rosids</taxon>
        <taxon>malvids</taxon>
        <taxon>Malvales</taxon>
        <taxon>Dipterocarpaceae</taxon>
        <taxon>Rubroshorea</taxon>
    </lineage>
</organism>